<dbReference type="PANTHER" id="PTHR44943:SF4">
    <property type="entry name" value="TPR REPEAT-CONTAINING PROTEIN MJ0798"/>
    <property type="match status" value="1"/>
</dbReference>
<dbReference type="EMBL" id="CP008956">
    <property type="protein sequence ID" value="QJP99832.1"/>
    <property type="molecule type" value="Genomic_DNA"/>
</dbReference>
<dbReference type="InterPro" id="IPR019734">
    <property type="entry name" value="TPR_rpt"/>
</dbReference>
<name>A0A6M3ZNG8_9BURK</name>
<dbReference type="Pfam" id="PF14559">
    <property type="entry name" value="TPR_19"/>
    <property type="match status" value="1"/>
</dbReference>
<dbReference type="SUPFAM" id="SSF48452">
    <property type="entry name" value="TPR-like"/>
    <property type="match status" value="1"/>
</dbReference>
<gene>
    <name evidence="4" type="ORF">C798_06190</name>
</gene>
<reference evidence="4 5" key="1">
    <citation type="journal article" date="2012" name="J. Bacteriol.">
        <title>Genome sequence of the pathogenic Herbaspirillum seropedicae strain Os34, isolated from rice roots.</title>
        <authorList>
            <person name="Ye W."/>
            <person name="Ye S."/>
            <person name="Liu J."/>
            <person name="Chang S."/>
            <person name="Chen M."/>
            <person name="Zhu B."/>
            <person name="Guo L."/>
            <person name="An Q."/>
        </authorList>
    </citation>
    <scope>NUCLEOTIDE SEQUENCE [LARGE SCALE GENOMIC DNA]</scope>
    <source>
        <strain evidence="4 5">Os34</strain>
    </source>
</reference>
<dbReference type="PANTHER" id="PTHR44943">
    <property type="entry name" value="CELLULOSE SYNTHASE OPERON PROTEIN C"/>
    <property type="match status" value="1"/>
</dbReference>
<dbReference type="Gene3D" id="1.25.40.10">
    <property type="entry name" value="Tetratricopeptide repeat domain"/>
    <property type="match status" value="1"/>
</dbReference>
<dbReference type="SMART" id="SM00028">
    <property type="entry name" value="TPR"/>
    <property type="match status" value="3"/>
</dbReference>
<sequence length="139" mass="15771">MARKFPKANVPRQHVISKGNHAHLLDLIKRGFFAHQKGELDKAGSIYDQILKIQPNYFDALQLKAALKIQLGLFAEAITLFDRALRINERNSALWFNRGMAFEGLNDESQAIKCYEAAISISPDYLDAIKRKEELLAKS</sequence>
<feature type="repeat" description="TPR" evidence="3">
    <location>
        <begin position="58"/>
        <end position="91"/>
    </location>
</feature>
<protein>
    <submittedName>
        <fullName evidence="4">Uncharacterized protein</fullName>
    </submittedName>
</protein>
<dbReference type="InterPro" id="IPR051685">
    <property type="entry name" value="Ycf3/AcsC/BcsC/TPR_MFPF"/>
</dbReference>
<organism evidence="4 5">
    <name type="scientific">Herbaspirillum rubrisubalbicans Os34</name>
    <dbReference type="NCBI Taxonomy" id="1235827"/>
    <lineage>
        <taxon>Bacteria</taxon>
        <taxon>Pseudomonadati</taxon>
        <taxon>Pseudomonadota</taxon>
        <taxon>Betaproteobacteria</taxon>
        <taxon>Burkholderiales</taxon>
        <taxon>Oxalobacteraceae</taxon>
        <taxon>Herbaspirillum</taxon>
    </lineage>
</organism>
<evidence type="ECO:0000313" key="5">
    <source>
        <dbReference type="Proteomes" id="UP000501648"/>
    </source>
</evidence>
<dbReference type="PROSITE" id="PS50005">
    <property type="entry name" value="TPR"/>
    <property type="match status" value="2"/>
</dbReference>
<evidence type="ECO:0000256" key="3">
    <source>
        <dbReference type="PROSITE-ProRule" id="PRU00339"/>
    </source>
</evidence>
<evidence type="ECO:0000313" key="4">
    <source>
        <dbReference type="EMBL" id="QJP99832.1"/>
    </source>
</evidence>
<dbReference type="InterPro" id="IPR011990">
    <property type="entry name" value="TPR-like_helical_dom_sf"/>
</dbReference>
<dbReference type="AlphaFoldDB" id="A0A6M3ZNG8"/>
<dbReference type="RefSeq" id="WP_081584732.1">
    <property type="nucleotide sequence ID" value="NZ_CP008956.1"/>
</dbReference>
<evidence type="ECO:0000256" key="2">
    <source>
        <dbReference type="ARBA" id="ARBA00022803"/>
    </source>
</evidence>
<accession>A0A6M3ZNG8</accession>
<dbReference type="Proteomes" id="UP000501648">
    <property type="component" value="Chromosome"/>
</dbReference>
<dbReference type="Pfam" id="PF13174">
    <property type="entry name" value="TPR_6"/>
    <property type="match status" value="1"/>
</dbReference>
<keyword evidence="1" id="KW-0677">Repeat</keyword>
<proteinExistence type="predicted"/>
<evidence type="ECO:0000256" key="1">
    <source>
        <dbReference type="ARBA" id="ARBA00022737"/>
    </source>
</evidence>
<feature type="repeat" description="TPR" evidence="3">
    <location>
        <begin position="92"/>
        <end position="125"/>
    </location>
</feature>
<keyword evidence="2 3" id="KW-0802">TPR repeat</keyword>